<dbReference type="Gene3D" id="3.30.930.10">
    <property type="entry name" value="Bira Bifunctional Protein, Domain 2"/>
    <property type="match status" value="1"/>
</dbReference>
<proteinExistence type="predicted"/>
<reference evidence="3 4" key="1">
    <citation type="journal article" date="2019" name="Genome Biol. Evol.">
        <title>Day and night: Metabolic profiles and evolutionary relationships of six axenic non-marine cyanobacteria.</title>
        <authorList>
            <person name="Will S.E."/>
            <person name="Henke P."/>
            <person name="Boedeker C."/>
            <person name="Huang S."/>
            <person name="Brinkmann H."/>
            <person name="Rohde M."/>
            <person name="Jarek M."/>
            <person name="Friedl T."/>
            <person name="Seufert S."/>
            <person name="Schumacher M."/>
            <person name="Overmann J."/>
            <person name="Neumann-Schaal M."/>
            <person name="Petersen J."/>
        </authorList>
    </citation>
    <scope>NUCLEOTIDE SEQUENCE [LARGE SCALE GENOMIC DNA]</scope>
    <source>
        <strain evidence="3 4">SAG 39.79</strain>
    </source>
</reference>
<keyword evidence="4" id="KW-1185">Reference proteome</keyword>
<dbReference type="PANTHER" id="PTHR12835">
    <property type="entry name" value="BIOTIN PROTEIN LIGASE"/>
    <property type="match status" value="1"/>
</dbReference>
<dbReference type="GO" id="GO:0005737">
    <property type="term" value="C:cytoplasm"/>
    <property type="evidence" value="ECO:0007669"/>
    <property type="project" value="TreeGrafter"/>
</dbReference>
<feature type="domain" description="BPL/LPL catalytic" evidence="2">
    <location>
        <begin position="21"/>
        <end position="203"/>
    </location>
</feature>
<dbReference type="PANTHER" id="PTHR12835:SF5">
    <property type="entry name" value="BIOTIN--PROTEIN LIGASE"/>
    <property type="match status" value="1"/>
</dbReference>
<sequence>MTQFALASVTLDRQKLLAILAPMVAEADFAVEVYESLPSTNQKAWNAIAQGAKPGTVIIAERQTAGRGQWGRQWASPAGGLYLSVVLEPNLPVNCGYQLTLATAWGIATALGDLGVPVKLKWHNDLILLGRKLGGILTETKVRHEKIIHAVVGVGINWANPVPATGIGLQSFLSQQPLAAIDCLETLAAVTLQGTISGYKFCSPGGIDTLLPSYHKLFINMGQRLTVEGQNGVVVGISDRGELRVRLDSQSYNFSPNSEICLPPGAVSLGYDG</sequence>
<dbReference type="InterPro" id="IPR004143">
    <property type="entry name" value="BPL_LPL_catalytic"/>
</dbReference>
<gene>
    <name evidence="3" type="ORF">DSM107010_11730</name>
</gene>
<evidence type="ECO:0000259" key="2">
    <source>
        <dbReference type="PROSITE" id="PS51733"/>
    </source>
</evidence>
<dbReference type="EMBL" id="RSCK01000006">
    <property type="protein sequence ID" value="RUT13550.1"/>
    <property type="molecule type" value="Genomic_DNA"/>
</dbReference>
<dbReference type="PROSITE" id="PS51733">
    <property type="entry name" value="BPL_LPL_CATALYTIC"/>
    <property type="match status" value="1"/>
</dbReference>
<dbReference type="SUPFAM" id="SSF55681">
    <property type="entry name" value="Class II aaRS and biotin synthetases"/>
    <property type="match status" value="1"/>
</dbReference>
<dbReference type="AlphaFoldDB" id="A0AB37UQ62"/>
<dbReference type="InterPro" id="IPR045864">
    <property type="entry name" value="aa-tRNA-synth_II/BPL/LPL"/>
</dbReference>
<keyword evidence="1 3" id="KW-0436">Ligase</keyword>
<evidence type="ECO:0000256" key="1">
    <source>
        <dbReference type="ARBA" id="ARBA00022598"/>
    </source>
</evidence>
<evidence type="ECO:0000313" key="4">
    <source>
        <dbReference type="Proteomes" id="UP000282574"/>
    </source>
</evidence>
<dbReference type="CDD" id="cd16442">
    <property type="entry name" value="BPL"/>
    <property type="match status" value="1"/>
</dbReference>
<protein>
    <submittedName>
        <fullName evidence="3">Biotin--[acetyl-CoA-carboxylase] ligase</fullName>
    </submittedName>
</protein>
<name>A0AB37UQ62_9CYAN</name>
<organism evidence="3 4">
    <name type="scientific">Chroococcidiopsis cubana SAG 39.79</name>
    <dbReference type="NCBI Taxonomy" id="388085"/>
    <lineage>
        <taxon>Bacteria</taxon>
        <taxon>Bacillati</taxon>
        <taxon>Cyanobacteriota</taxon>
        <taxon>Cyanophyceae</taxon>
        <taxon>Chroococcidiopsidales</taxon>
        <taxon>Chroococcidiopsidaceae</taxon>
        <taxon>Chroococcidiopsis</taxon>
    </lineage>
</organism>
<dbReference type="Pfam" id="PF03099">
    <property type="entry name" value="BPL_LplA_LipB"/>
    <property type="match status" value="1"/>
</dbReference>
<dbReference type="GO" id="GO:0004077">
    <property type="term" value="F:biotin--[biotin carboxyl-carrier protein] ligase activity"/>
    <property type="evidence" value="ECO:0007669"/>
    <property type="project" value="InterPro"/>
</dbReference>
<dbReference type="NCBIfam" id="TIGR00121">
    <property type="entry name" value="birA_ligase"/>
    <property type="match status" value="1"/>
</dbReference>
<evidence type="ECO:0000313" key="3">
    <source>
        <dbReference type="EMBL" id="RUT13550.1"/>
    </source>
</evidence>
<dbReference type="InterPro" id="IPR004408">
    <property type="entry name" value="Biotin_CoA_COase_ligase"/>
</dbReference>
<comment type="caution">
    <text evidence="3">The sequence shown here is derived from an EMBL/GenBank/DDBJ whole genome shotgun (WGS) entry which is preliminary data.</text>
</comment>
<accession>A0AB37UQ62</accession>
<dbReference type="Proteomes" id="UP000282574">
    <property type="component" value="Unassembled WGS sequence"/>
</dbReference>